<evidence type="ECO:0000256" key="1">
    <source>
        <dbReference type="ARBA" id="ARBA00003330"/>
    </source>
</evidence>
<protein>
    <recommendedName>
        <fullName evidence="7">Bacterioferritin comigratory protein</fullName>
    </recommendedName>
</protein>
<comment type="function">
    <text evidence="1">Thiol-specific peroxidase that catalyzes the reduction of hydrogen peroxide and organic hydroperoxides to water and alcohols, respectively. Plays a role in cell protection against oxidative stress by detoxifying peroxides and as sensor of hydrogen peroxide-mediated signaling events.</text>
</comment>
<evidence type="ECO:0000256" key="5">
    <source>
        <dbReference type="ARBA" id="ARBA00023157"/>
    </source>
</evidence>
<keyword evidence="4" id="KW-0560">Oxidoreductase</keyword>
<dbReference type="Pfam" id="PF00578">
    <property type="entry name" value="AhpC-TSA"/>
    <property type="match status" value="1"/>
</dbReference>
<dbReference type="InterPro" id="IPR050924">
    <property type="entry name" value="Peroxiredoxin_BCP/PrxQ"/>
</dbReference>
<dbReference type="EMBL" id="JAWCTQ010000043">
    <property type="protein sequence ID" value="MDT9685568.1"/>
    <property type="molecule type" value="Genomic_DNA"/>
</dbReference>
<dbReference type="PANTHER" id="PTHR42801">
    <property type="entry name" value="THIOREDOXIN-DEPENDENT PEROXIDE REDUCTASE"/>
    <property type="match status" value="1"/>
</dbReference>
<keyword evidence="10" id="KW-1185">Reference proteome</keyword>
<comment type="caution">
    <text evidence="9">The sequence shown here is derived from an EMBL/GenBank/DDBJ whole genome shotgun (WGS) entry which is preliminary data.</text>
</comment>
<feature type="domain" description="Alkyl hydroperoxide reductase subunit C/ Thiol specific antioxidant" evidence="8">
    <location>
        <begin position="84"/>
        <end position="170"/>
    </location>
</feature>
<evidence type="ECO:0000256" key="2">
    <source>
        <dbReference type="ARBA" id="ARBA00022559"/>
    </source>
</evidence>
<evidence type="ECO:0000256" key="7">
    <source>
        <dbReference type="ARBA" id="ARBA00041373"/>
    </source>
</evidence>
<name>A0ABU3QS01_9ACTN</name>
<evidence type="ECO:0000256" key="3">
    <source>
        <dbReference type="ARBA" id="ARBA00022862"/>
    </source>
</evidence>
<keyword evidence="2" id="KW-0575">Peroxidase</keyword>
<dbReference type="Proteomes" id="UP001250181">
    <property type="component" value="Unassembled WGS sequence"/>
</dbReference>
<sequence length="194" mass="20784">MKTPHDPTVLPAGLPVPQDDGGCDHLPGRAVPGVPLPGTRGAAHDVAAESLDRWIVLFCYPRTGRPGEEPPGGEAEWNATPGARGCTPQCLTYARTFAEFEALDATVYGVSTQSTEEQREAAERLGLPYELLSDSALRLAGALRLPVFTVAGKTLLRRQTLLLKDGVVREVRYPVFPSDQDAPGVIAWLRGQSG</sequence>
<proteinExistence type="predicted"/>
<dbReference type="InterPro" id="IPR036249">
    <property type="entry name" value="Thioredoxin-like_sf"/>
</dbReference>
<dbReference type="PANTHER" id="PTHR42801:SF21">
    <property type="entry name" value="BCPB PROTEIN"/>
    <property type="match status" value="1"/>
</dbReference>
<organism evidence="9 10">
    <name type="scientific">Streptomyces tamarix</name>
    <dbReference type="NCBI Taxonomy" id="3078565"/>
    <lineage>
        <taxon>Bacteria</taxon>
        <taxon>Bacillati</taxon>
        <taxon>Actinomycetota</taxon>
        <taxon>Actinomycetes</taxon>
        <taxon>Kitasatosporales</taxon>
        <taxon>Streptomycetaceae</taxon>
        <taxon>Streptomyces</taxon>
    </lineage>
</organism>
<keyword evidence="6" id="KW-0676">Redox-active center</keyword>
<accession>A0ABU3QS01</accession>
<evidence type="ECO:0000313" key="10">
    <source>
        <dbReference type="Proteomes" id="UP001250181"/>
    </source>
</evidence>
<keyword evidence="5" id="KW-1015">Disulfide bond</keyword>
<reference evidence="9 10" key="1">
    <citation type="submission" date="2023-09" db="EMBL/GenBank/DDBJ databases">
        <title>Streptomyces sp. nov.: A antagonism against Alternaria gaisen Producing Streptochlin, Isolated from Tamarix root soil.</title>
        <authorList>
            <person name="Chen Y."/>
        </authorList>
    </citation>
    <scope>NUCLEOTIDE SEQUENCE [LARGE SCALE GENOMIC DNA]</scope>
    <source>
        <strain evidence="9 10">TRM76323</strain>
    </source>
</reference>
<dbReference type="Gene3D" id="3.40.30.10">
    <property type="entry name" value="Glutaredoxin"/>
    <property type="match status" value="1"/>
</dbReference>
<evidence type="ECO:0000259" key="8">
    <source>
        <dbReference type="Pfam" id="PF00578"/>
    </source>
</evidence>
<gene>
    <name evidence="9" type="ORF">RND61_26405</name>
</gene>
<dbReference type="SUPFAM" id="SSF52833">
    <property type="entry name" value="Thioredoxin-like"/>
    <property type="match status" value="1"/>
</dbReference>
<dbReference type="InterPro" id="IPR000866">
    <property type="entry name" value="AhpC/TSA"/>
</dbReference>
<evidence type="ECO:0000313" key="9">
    <source>
        <dbReference type="EMBL" id="MDT9685568.1"/>
    </source>
</evidence>
<dbReference type="RefSeq" id="WP_315880612.1">
    <property type="nucleotide sequence ID" value="NZ_JAWCTQ010000043.1"/>
</dbReference>
<evidence type="ECO:0000256" key="6">
    <source>
        <dbReference type="ARBA" id="ARBA00023284"/>
    </source>
</evidence>
<evidence type="ECO:0000256" key="4">
    <source>
        <dbReference type="ARBA" id="ARBA00023002"/>
    </source>
</evidence>
<keyword evidence="3" id="KW-0049">Antioxidant</keyword>